<dbReference type="InterPro" id="IPR022684">
    <property type="entry name" value="Calpain_cysteine_protease"/>
</dbReference>
<dbReference type="PANTHER" id="PTHR10183">
    <property type="entry name" value="CALPAIN"/>
    <property type="match status" value="1"/>
</dbReference>
<comment type="caution">
    <text evidence="9">The sequence shown here is derived from an EMBL/GenBank/DDBJ whole genome shotgun (WGS) entry which is preliminary data.</text>
</comment>
<dbReference type="InterPro" id="IPR001300">
    <property type="entry name" value="Peptidase_C2_calpain_cat"/>
</dbReference>
<keyword evidence="10" id="KW-1185">Reference proteome</keyword>
<proteinExistence type="inferred from homology"/>
<evidence type="ECO:0000313" key="9">
    <source>
        <dbReference type="EMBL" id="KAF5330001.1"/>
    </source>
</evidence>
<evidence type="ECO:0000313" key="10">
    <source>
        <dbReference type="Proteomes" id="UP000541558"/>
    </source>
</evidence>
<evidence type="ECO:0000256" key="1">
    <source>
        <dbReference type="ARBA" id="ARBA00007623"/>
    </source>
</evidence>
<dbReference type="Pfam" id="PF00648">
    <property type="entry name" value="Peptidase_C2"/>
    <property type="match status" value="1"/>
</dbReference>
<protein>
    <recommendedName>
        <fullName evidence="8">Calpain catalytic domain-containing protein</fullName>
    </recommendedName>
</protein>
<evidence type="ECO:0000256" key="6">
    <source>
        <dbReference type="PROSITE-ProRule" id="PRU00239"/>
    </source>
</evidence>
<feature type="region of interest" description="Disordered" evidence="7">
    <location>
        <begin position="1"/>
        <end position="75"/>
    </location>
</feature>
<feature type="active site" evidence="5 6">
    <location>
        <position position="333"/>
    </location>
</feature>
<dbReference type="AlphaFoldDB" id="A0A8H5BVZ2"/>
<sequence>MIGQYKRPTNKDPKKQEERKGRLVVPNVLKGDNSKGGRNMKGSADLVVHTERSRSRSRLRSTGNRSKGKKDKKQPSVGLFVTKELNVAIETTKATVERIAKEYKAANRKYRDTEFDLEYDTERCLNGYKGNVEVVAKDIHRVTEIFDKPVFFPEGGAASSTAIRQGGLGDCYFLSALATVSGLPGLIEKICVARSEEVGIYGFIFYQDQGWVGVIVDDLLFTNIPKYEYLDQATKQIYHEDKDRFEEIARKGGRLLTYAKAGTSDETWVSLIEKAYAKLYGCFAHINSGGQTREAIEDLTGGVAINLNSRDILDVDRFWQDELCKVNKDRFGHAYAVLRAVEVMGKRFVVVRNPWGLGEWTGPWSDGSKEWTAEWLKCLPQLNHVFGNDGQFVMEYKDFLRYFTDIDRVRLFDDSWTVASCWLEVPVLPIPSAPSYGILSFQITIPKKANTILVLSQLNNRSFESIKKKIHPSFAFSVVKLGESIPLATGAQARPFWDRSGTLELELEAGDYVVYVQLDHTRPDHEGGWHTISRILTSKVQAISLSQNWDGVGETDYLVKSLEDVIREDLEETKSAESDEETDTDSDGASDSESDKVSSGAEDESTDGSAASELKPVDKDSGGKKEPTGDVVGEVTLAVPDGDENKSESDDDVDNEWRRILEDDGLRATLGLKVYTQTKVPARVTGRIKSADGKWEW</sequence>
<dbReference type="GO" id="GO:0006508">
    <property type="term" value="P:proteolysis"/>
    <property type="evidence" value="ECO:0007669"/>
    <property type="project" value="UniProtKB-KW"/>
</dbReference>
<reference evidence="9 10" key="1">
    <citation type="journal article" date="2020" name="ISME J.">
        <title>Uncovering the hidden diversity of litter-decomposition mechanisms in mushroom-forming fungi.</title>
        <authorList>
            <person name="Floudas D."/>
            <person name="Bentzer J."/>
            <person name="Ahren D."/>
            <person name="Johansson T."/>
            <person name="Persson P."/>
            <person name="Tunlid A."/>
        </authorList>
    </citation>
    <scope>NUCLEOTIDE SEQUENCE [LARGE SCALE GENOMIC DNA]</scope>
    <source>
        <strain evidence="9 10">CBS 175.51</strain>
    </source>
</reference>
<keyword evidence="2 6" id="KW-0645">Protease</keyword>
<accession>A0A8H5BVZ2</accession>
<evidence type="ECO:0000256" key="4">
    <source>
        <dbReference type="ARBA" id="ARBA00022807"/>
    </source>
</evidence>
<gene>
    <name evidence="9" type="ORF">D9611_010399</name>
</gene>
<dbReference type="PROSITE" id="PS50203">
    <property type="entry name" value="CALPAIN_CAT"/>
    <property type="match status" value="1"/>
</dbReference>
<dbReference type="InterPro" id="IPR038765">
    <property type="entry name" value="Papain-like_cys_pep_sf"/>
</dbReference>
<dbReference type="SMART" id="SM00230">
    <property type="entry name" value="CysPc"/>
    <property type="match status" value="1"/>
</dbReference>
<feature type="active site" evidence="5 6">
    <location>
        <position position="353"/>
    </location>
</feature>
<dbReference type="PANTHER" id="PTHR10183:SF379">
    <property type="entry name" value="CALPAIN-5"/>
    <property type="match status" value="1"/>
</dbReference>
<feature type="compositionally biased region" description="Basic and acidic residues" evidence="7">
    <location>
        <begin position="615"/>
        <end position="628"/>
    </location>
</feature>
<feature type="domain" description="Calpain catalytic" evidence="8">
    <location>
        <begin position="109"/>
        <end position="412"/>
    </location>
</feature>
<comment type="similarity">
    <text evidence="1">Belongs to the peptidase C2 family.</text>
</comment>
<dbReference type="GO" id="GO:0004198">
    <property type="term" value="F:calcium-dependent cysteine-type endopeptidase activity"/>
    <property type="evidence" value="ECO:0007669"/>
    <property type="project" value="InterPro"/>
</dbReference>
<feature type="compositionally biased region" description="Acidic residues" evidence="7">
    <location>
        <begin position="578"/>
        <end position="592"/>
    </location>
</feature>
<evidence type="ECO:0000256" key="7">
    <source>
        <dbReference type="SAM" id="MobiDB-lite"/>
    </source>
</evidence>
<evidence type="ECO:0000256" key="3">
    <source>
        <dbReference type="ARBA" id="ARBA00022801"/>
    </source>
</evidence>
<dbReference type="SUPFAM" id="SSF54001">
    <property type="entry name" value="Cysteine proteinases"/>
    <property type="match status" value="1"/>
</dbReference>
<dbReference type="EMBL" id="JAACJK010000117">
    <property type="protein sequence ID" value="KAF5330001.1"/>
    <property type="molecule type" value="Genomic_DNA"/>
</dbReference>
<name>A0A8H5BVZ2_9AGAR</name>
<evidence type="ECO:0000256" key="5">
    <source>
        <dbReference type="PIRSR" id="PIRSR622684-1"/>
    </source>
</evidence>
<dbReference type="PRINTS" id="PR00704">
    <property type="entry name" value="CALPAIN"/>
</dbReference>
<keyword evidence="3 6" id="KW-0378">Hydrolase</keyword>
<organism evidence="9 10">
    <name type="scientific">Ephemerocybe angulata</name>
    <dbReference type="NCBI Taxonomy" id="980116"/>
    <lineage>
        <taxon>Eukaryota</taxon>
        <taxon>Fungi</taxon>
        <taxon>Dikarya</taxon>
        <taxon>Basidiomycota</taxon>
        <taxon>Agaricomycotina</taxon>
        <taxon>Agaricomycetes</taxon>
        <taxon>Agaricomycetidae</taxon>
        <taxon>Agaricales</taxon>
        <taxon>Agaricineae</taxon>
        <taxon>Psathyrellaceae</taxon>
        <taxon>Ephemerocybe</taxon>
    </lineage>
</organism>
<keyword evidence="4 6" id="KW-0788">Thiol protease</keyword>
<dbReference type="Gene3D" id="3.90.70.10">
    <property type="entry name" value="Cysteine proteinases"/>
    <property type="match status" value="1"/>
</dbReference>
<feature type="active site" evidence="5 6">
    <location>
        <position position="171"/>
    </location>
</feature>
<feature type="region of interest" description="Disordered" evidence="7">
    <location>
        <begin position="570"/>
        <end position="654"/>
    </location>
</feature>
<evidence type="ECO:0000259" key="8">
    <source>
        <dbReference type="PROSITE" id="PS50203"/>
    </source>
</evidence>
<dbReference type="Proteomes" id="UP000541558">
    <property type="component" value="Unassembled WGS sequence"/>
</dbReference>
<dbReference type="OrthoDB" id="424753at2759"/>
<evidence type="ECO:0000256" key="2">
    <source>
        <dbReference type="ARBA" id="ARBA00022670"/>
    </source>
</evidence>
<feature type="compositionally biased region" description="Basic and acidic residues" evidence="7">
    <location>
        <begin position="9"/>
        <end position="21"/>
    </location>
</feature>